<keyword evidence="4" id="KW-1185">Reference proteome</keyword>
<reference evidence="3 4" key="1">
    <citation type="submission" date="2023-10" db="EMBL/GenBank/DDBJ databases">
        <title>Draft genome sequence of Xylaria bambusicola isolate GMP-LS, the root and basal stem rot pathogen of sugarcane in Indonesia.</title>
        <authorList>
            <person name="Selvaraj P."/>
            <person name="Muralishankar V."/>
            <person name="Muruganantham S."/>
            <person name="Sp S."/>
            <person name="Haryani S."/>
            <person name="Lau K.J.X."/>
            <person name="Naqvi N.I."/>
        </authorList>
    </citation>
    <scope>NUCLEOTIDE SEQUENCE [LARGE SCALE GENOMIC DNA]</scope>
    <source>
        <strain evidence="3">GMP-LS</strain>
    </source>
</reference>
<feature type="compositionally biased region" description="Low complexity" evidence="2">
    <location>
        <begin position="206"/>
        <end position="223"/>
    </location>
</feature>
<name>A0AAN7YW52_9PEZI</name>
<comment type="caution">
    <text evidence="3">The sequence shown here is derived from an EMBL/GenBank/DDBJ whole genome shotgun (WGS) entry which is preliminary data.</text>
</comment>
<sequence length="618" mass="69288">MNEARADLTIITQQLSELTVTLELIKESNDAASQSLPAALQAQLKVMVASCEKLVKDIEKTITACNGRARALRWTLFDKERVRSMSDSLEAFKGGLSLALDAANLLVASLNSGGSSKLTVFLFSRSIAKDIKNNTDALQQNTTELKRDTEQILQEIQRLRLQLPNDQPLNESRIQIETWLDNLTQYAETVVDGDSVDEDDTPPPIEIGENSENNQSSISSYSIRTVSRIHSAESISSNPEEESPTRRHSIASPVPSTSWNQDKYSTPQLIAALPCANKIICSDGNAERQICITLHDNKLVKIWSIKTKQLIKELRVPSSTYTEILICPTNPDIFILQEPVAVWNWVESREIRIVNGTWSTRFVPCSTLIYTLPSGDSVGIVDLDVSPGDVSTRQTVQLYKLGTSVNKDAASDRGTLYKVRFLSDNELVLLWRQTSSLKRLVRRDGKPNSFFEIVRLSSVAPTEEGRKASISERYSRSITQHARIISKFWLPTKLYMDYYSTGLYVVLEKRILVLGCWQKNGKERVICAVQLDTGKELFTYVCPKGFCISYKIWGDFITLGDLKGKHRVVSLMDGREVAIYDNIGSLIFETSDAFVSVDHAGSEIKFWETLKPQVLQDS</sequence>
<accession>A0AAN7YW52</accession>
<dbReference type="Proteomes" id="UP001305414">
    <property type="component" value="Unassembled WGS sequence"/>
</dbReference>
<evidence type="ECO:0000256" key="2">
    <source>
        <dbReference type="SAM" id="MobiDB-lite"/>
    </source>
</evidence>
<evidence type="ECO:0008006" key="5">
    <source>
        <dbReference type="Google" id="ProtNLM"/>
    </source>
</evidence>
<dbReference type="InterPro" id="IPR036322">
    <property type="entry name" value="WD40_repeat_dom_sf"/>
</dbReference>
<dbReference type="EMBL" id="JAWHQM010000005">
    <property type="protein sequence ID" value="KAK5627365.1"/>
    <property type="molecule type" value="Genomic_DNA"/>
</dbReference>
<feature type="coiled-coil region" evidence="1">
    <location>
        <begin position="128"/>
        <end position="162"/>
    </location>
</feature>
<evidence type="ECO:0000256" key="1">
    <source>
        <dbReference type="SAM" id="Coils"/>
    </source>
</evidence>
<dbReference type="AlphaFoldDB" id="A0AAN7YW52"/>
<organism evidence="3 4">
    <name type="scientific">Xylaria bambusicola</name>
    <dbReference type="NCBI Taxonomy" id="326684"/>
    <lineage>
        <taxon>Eukaryota</taxon>
        <taxon>Fungi</taxon>
        <taxon>Dikarya</taxon>
        <taxon>Ascomycota</taxon>
        <taxon>Pezizomycotina</taxon>
        <taxon>Sordariomycetes</taxon>
        <taxon>Xylariomycetidae</taxon>
        <taxon>Xylariales</taxon>
        <taxon>Xylariaceae</taxon>
        <taxon>Xylaria</taxon>
    </lineage>
</organism>
<protein>
    <recommendedName>
        <fullName evidence="5">Fungal N-terminal domain-containing protein</fullName>
    </recommendedName>
</protein>
<proteinExistence type="predicted"/>
<feature type="region of interest" description="Disordered" evidence="2">
    <location>
        <begin position="190"/>
        <end position="259"/>
    </location>
</feature>
<dbReference type="SUPFAM" id="SSF50978">
    <property type="entry name" value="WD40 repeat-like"/>
    <property type="match status" value="1"/>
</dbReference>
<evidence type="ECO:0000313" key="4">
    <source>
        <dbReference type="Proteomes" id="UP001305414"/>
    </source>
</evidence>
<evidence type="ECO:0000313" key="3">
    <source>
        <dbReference type="EMBL" id="KAK5627365.1"/>
    </source>
</evidence>
<gene>
    <name evidence="3" type="ORF">RRF57_003080</name>
</gene>
<keyword evidence="1" id="KW-0175">Coiled coil</keyword>